<dbReference type="Proteomes" id="UP000199053">
    <property type="component" value="Unassembled WGS sequence"/>
</dbReference>
<feature type="binding site" evidence="10">
    <location>
        <position position="182"/>
    </location>
    <ligand>
        <name>substrate</name>
    </ligand>
</feature>
<keyword evidence="8 10" id="KW-0068">Autocatalytic cleavage</keyword>
<feature type="binding site" evidence="10">
    <location>
        <position position="171"/>
    </location>
    <ligand>
        <name>substrate</name>
    </ligand>
</feature>
<feature type="chain" id="PRO_5023342845" description="Arginine biosynthesis bifunctional protein ArgJ beta chain" evidence="10">
    <location>
        <begin position="182"/>
        <end position="394"/>
    </location>
</feature>
<accession>A0A1G9BJC1</accession>
<comment type="pathway">
    <text evidence="10">Amino-acid biosynthesis; L-arginine biosynthesis; L-ornithine and N-acetyl-L-glutamate from L-glutamate and N(2)-acetyl-L-ornithine (cyclic): step 1/1.</text>
</comment>
<sequence>MLSIPKGFKFSCINAGFKYINRNDLTLILSETPAAGAGVFTKNKFQAAPVTVCKETLSNSSYVRGALINAGQANACTGAEGITDCKKTLELVAKGLNLKSSDLLPASTGVIGPRFDMDKWELAAPRLVETLGEADPVQAAKAIMTTDKFPKLAWGSVKSENGSAQILGMCKGAGMICPDMATMLGFIICDAEVDPVWWQETLKRCVDKSFNCITVDGDTSTNDSVMAFANGASNYKTDSPETRDALEAALLDVCQSLSYMIVQDAEGGTKVMSIKVSGARSDDDAKLIARAVGNSPLVKTALFGEDPNWGRIVAAAGRSGAEFNPDMLTLRFGKITVFKEGKPVEGDMDALLDPIMRKQDIEIIIDLGDGDGTARLMASDLTNEYISINADYRS</sequence>
<dbReference type="Pfam" id="PF01960">
    <property type="entry name" value="ArgJ"/>
    <property type="match status" value="1"/>
</dbReference>
<dbReference type="GO" id="GO:0006592">
    <property type="term" value="P:ornithine biosynthetic process"/>
    <property type="evidence" value="ECO:0007669"/>
    <property type="project" value="TreeGrafter"/>
</dbReference>
<dbReference type="NCBIfam" id="TIGR00120">
    <property type="entry name" value="ArgJ"/>
    <property type="match status" value="1"/>
</dbReference>
<feature type="chain" id="PRO_5023342846" description="Arginine biosynthesis bifunctional protein ArgJ alpha chain" evidence="10">
    <location>
        <begin position="1"/>
        <end position="181"/>
    </location>
</feature>
<feature type="site" description="Cleavage; by autolysis" evidence="10">
    <location>
        <begin position="181"/>
        <end position="182"/>
    </location>
</feature>
<comment type="similarity">
    <text evidence="2 10">Belongs to the ArgJ family.</text>
</comment>
<keyword evidence="7 10" id="KW-0808">Transferase</keyword>
<feature type="binding site" evidence="10">
    <location>
        <position position="394"/>
    </location>
    <ligand>
        <name>substrate</name>
    </ligand>
</feature>
<evidence type="ECO:0000256" key="3">
    <source>
        <dbReference type="ARBA" id="ARBA00011475"/>
    </source>
</evidence>
<comment type="pathway">
    <text evidence="10">Amino-acid biosynthesis; L-arginine biosynthesis; N(2)-acetyl-L-ornithine from L-glutamate: step 1/4.</text>
</comment>
<dbReference type="AlphaFoldDB" id="A0A1G9BJC1"/>
<dbReference type="EC" id="2.3.1.1" evidence="10"/>
<dbReference type="STRING" id="246191.SAMN05660337_0314"/>
<dbReference type="GO" id="GO:0004358">
    <property type="term" value="F:L-glutamate N-acetyltransferase activity, acting on acetyl-L-ornithine as donor"/>
    <property type="evidence" value="ECO:0007669"/>
    <property type="project" value="UniProtKB-UniRule"/>
</dbReference>
<comment type="catalytic activity">
    <reaction evidence="10">
        <text>L-glutamate + acetyl-CoA = N-acetyl-L-glutamate + CoA + H(+)</text>
        <dbReference type="Rhea" id="RHEA:24292"/>
        <dbReference type="ChEBI" id="CHEBI:15378"/>
        <dbReference type="ChEBI" id="CHEBI:29985"/>
        <dbReference type="ChEBI" id="CHEBI:44337"/>
        <dbReference type="ChEBI" id="CHEBI:57287"/>
        <dbReference type="ChEBI" id="CHEBI:57288"/>
        <dbReference type="EC" id="2.3.1.1"/>
    </reaction>
</comment>
<keyword evidence="6 10" id="KW-0028">Amino-acid biosynthesis</keyword>
<evidence type="ECO:0000256" key="10">
    <source>
        <dbReference type="HAMAP-Rule" id="MF_01106"/>
    </source>
</evidence>
<keyword evidence="9 10" id="KW-0012">Acyltransferase</keyword>
<dbReference type="SUPFAM" id="SSF56266">
    <property type="entry name" value="DmpA/ArgJ-like"/>
    <property type="match status" value="1"/>
</dbReference>
<name>A0A1G9BJC1_9BACT</name>
<dbReference type="EC" id="2.3.1.35" evidence="10"/>
<evidence type="ECO:0000313" key="11">
    <source>
        <dbReference type="EMBL" id="SDK39533.1"/>
    </source>
</evidence>
<feature type="site" description="Involved in the stabilization of negative charge on the oxyanion by the formation of the oxyanion hole" evidence="10">
    <location>
        <position position="108"/>
    </location>
</feature>
<protein>
    <recommendedName>
        <fullName evidence="10">Arginine biosynthesis bifunctional protein ArgJ</fullName>
    </recommendedName>
    <domain>
        <recommendedName>
            <fullName evidence="10">Glutamate N-acetyltransferase</fullName>
            <ecNumber evidence="10">2.3.1.35</ecNumber>
        </recommendedName>
        <alternativeName>
            <fullName evidence="10">Ornithine acetyltransferase</fullName>
            <shortName evidence="10">OATase</shortName>
        </alternativeName>
        <alternativeName>
            <fullName evidence="10">Ornithine transacetylase</fullName>
        </alternativeName>
    </domain>
    <domain>
        <recommendedName>
            <fullName evidence="10">Amino-acid acetyltransferase</fullName>
            <ecNumber evidence="10">2.3.1.1</ecNumber>
        </recommendedName>
        <alternativeName>
            <fullName evidence="10">N-acetylglutamate synthase</fullName>
            <shortName evidence="10">AGSase</shortName>
        </alternativeName>
    </domain>
    <component>
        <recommendedName>
            <fullName evidence="10">Arginine biosynthesis bifunctional protein ArgJ alpha chain</fullName>
        </recommendedName>
    </component>
    <component>
        <recommendedName>
            <fullName evidence="10">Arginine biosynthesis bifunctional protein ArgJ beta chain</fullName>
        </recommendedName>
    </component>
</protein>
<comment type="subunit">
    <text evidence="3 10">Heterotetramer of two alpha and two beta chains.</text>
</comment>
<proteinExistence type="inferred from homology"/>
<evidence type="ECO:0000256" key="2">
    <source>
        <dbReference type="ARBA" id="ARBA00006774"/>
    </source>
</evidence>
<evidence type="ECO:0000256" key="7">
    <source>
        <dbReference type="ARBA" id="ARBA00022679"/>
    </source>
</evidence>
<comment type="catalytic activity">
    <reaction evidence="10">
        <text>N(2)-acetyl-L-ornithine + L-glutamate = N-acetyl-L-glutamate + L-ornithine</text>
        <dbReference type="Rhea" id="RHEA:15349"/>
        <dbReference type="ChEBI" id="CHEBI:29985"/>
        <dbReference type="ChEBI" id="CHEBI:44337"/>
        <dbReference type="ChEBI" id="CHEBI:46911"/>
        <dbReference type="ChEBI" id="CHEBI:57805"/>
        <dbReference type="EC" id="2.3.1.35"/>
    </reaction>
</comment>
<feature type="active site" description="Nucleophile" evidence="10">
    <location>
        <position position="182"/>
    </location>
</feature>
<dbReference type="EMBL" id="FNGA01000001">
    <property type="protein sequence ID" value="SDK39533.1"/>
    <property type="molecule type" value="Genomic_DNA"/>
</dbReference>
<gene>
    <name evidence="10" type="primary">argJ</name>
    <name evidence="11" type="ORF">SAMN05660337_0314</name>
</gene>
<dbReference type="Gene3D" id="3.60.70.12">
    <property type="entry name" value="L-amino peptidase D-ALA esterase/amidase"/>
    <property type="match status" value="1"/>
</dbReference>
<dbReference type="GO" id="GO:0006526">
    <property type="term" value="P:L-arginine biosynthetic process"/>
    <property type="evidence" value="ECO:0007669"/>
    <property type="project" value="UniProtKB-UniRule"/>
</dbReference>
<dbReference type="FunFam" id="3.10.20.340:FF:000003">
    <property type="entry name" value="Arginine biosynthesis bifunctional protein ArgJ"/>
    <property type="match status" value="1"/>
</dbReference>
<evidence type="ECO:0000256" key="5">
    <source>
        <dbReference type="ARBA" id="ARBA00022571"/>
    </source>
</evidence>
<dbReference type="GO" id="GO:0004042">
    <property type="term" value="F:L-glutamate N-acetyltransferase activity"/>
    <property type="evidence" value="ECO:0007669"/>
    <property type="project" value="UniProtKB-UniRule"/>
</dbReference>
<keyword evidence="4 10" id="KW-0963">Cytoplasm</keyword>
<evidence type="ECO:0000256" key="9">
    <source>
        <dbReference type="ARBA" id="ARBA00023315"/>
    </source>
</evidence>
<dbReference type="FunFam" id="3.60.70.12:FF:000001">
    <property type="entry name" value="Arginine biosynthesis bifunctional protein ArgJ, chloroplastic"/>
    <property type="match status" value="1"/>
</dbReference>
<dbReference type="CDD" id="cd02152">
    <property type="entry name" value="OAT"/>
    <property type="match status" value="1"/>
</dbReference>
<dbReference type="PANTHER" id="PTHR23100">
    <property type="entry name" value="ARGININE BIOSYNTHESIS BIFUNCTIONAL PROTEIN ARGJ"/>
    <property type="match status" value="1"/>
</dbReference>
<dbReference type="HAMAP" id="MF_01106">
    <property type="entry name" value="ArgJ"/>
    <property type="match status" value="1"/>
</dbReference>
<feature type="binding site" evidence="10">
    <location>
        <position position="266"/>
    </location>
    <ligand>
        <name>substrate</name>
    </ligand>
</feature>
<dbReference type="GO" id="GO:0005737">
    <property type="term" value="C:cytoplasm"/>
    <property type="evidence" value="ECO:0007669"/>
    <property type="project" value="UniProtKB-SubCell"/>
</dbReference>
<reference evidence="12" key="1">
    <citation type="submission" date="2016-10" db="EMBL/GenBank/DDBJ databases">
        <authorList>
            <person name="Varghese N."/>
            <person name="Submissions S."/>
        </authorList>
    </citation>
    <scope>NUCLEOTIDE SEQUENCE [LARGE SCALE GENOMIC DNA]</scope>
    <source>
        <strain evidence="12">DSM 16995</strain>
    </source>
</reference>
<evidence type="ECO:0000313" key="12">
    <source>
        <dbReference type="Proteomes" id="UP000199053"/>
    </source>
</evidence>
<organism evidence="11 12">
    <name type="scientific">Maridesulfovibrio ferrireducens</name>
    <dbReference type="NCBI Taxonomy" id="246191"/>
    <lineage>
        <taxon>Bacteria</taxon>
        <taxon>Pseudomonadati</taxon>
        <taxon>Thermodesulfobacteriota</taxon>
        <taxon>Desulfovibrionia</taxon>
        <taxon>Desulfovibrionales</taxon>
        <taxon>Desulfovibrionaceae</taxon>
        <taxon>Maridesulfovibrio</taxon>
    </lineage>
</organism>
<evidence type="ECO:0000256" key="1">
    <source>
        <dbReference type="ARBA" id="ARBA00004496"/>
    </source>
</evidence>
<dbReference type="Gene3D" id="3.10.20.340">
    <property type="entry name" value="ArgJ beta chain, C-terminal domain"/>
    <property type="match status" value="1"/>
</dbReference>
<keyword evidence="5 10" id="KW-0055">Arginine biosynthesis</keyword>
<keyword evidence="12" id="KW-1185">Reference proteome</keyword>
<dbReference type="UniPathway" id="UPA00068">
    <property type="reaction ID" value="UER00106"/>
</dbReference>
<dbReference type="InterPro" id="IPR042195">
    <property type="entry name" value="ArgJ_beta_C"/>
</dbReference>
<dbReference type="RefSeq" id="WP_092157567.1">
    <property type="nucleotide sequence ID" value="NZ_FNGA01000001.1"/>
</dbReference>
<comment type="subcellular location">
    <subcellularLocation>
        <location evidence="1 10">Cytoplasm</location>
    </subcellularLocation>
</comment>
<dbReference type="InterPro" id="IPR002813">
    <property type="entry name" value="Arg_biosynth_ArgJ"/>
</dbReference>
<evidence type="ECO:0000256" key="4">
    <source>
        <dbReference type="ARBA" id="ARBA00022490"/>
    </source>
</evidence>
<dbReference type="InterPro" id="IPR016117">
    <property type="entry name" value="ArgJ-like_dom_sf"/>
</dbReference>
<feature type="site" description="Involved in the stabilization of negative charge on the oxyanion by the formation of the oxyanion hole" evidence="10">
    <location>
        <position position="109"/>
    </location>
</feature>
<keyword evidence="10" id="KW-0511">Multifunctional enzyme</keyword>
<evidence type="ECO:0000256" key="8">
    <source>
        <dbReference type="ARBA" id="ARBA00022813"/>
    </source>
</evidence>
<evidence type="ECO:0000256" key="6">
    <source>
        <dbReference type="ARBA" id="ARBA00022605"/>
    </source>
</evidence>
<feature type="binding site" evidence="10">
    <location>
        <position position="145"/>
    </location>
    <ligand>
        <name>substrate</name>
    </ligand>
</feature>
<comment type="function">
    <text evidence="10">Catalyzes two activities which are involved in the cyclic version of arginine biosynthesis: the synthesis of N-acetylglutamate from glutamate and acetyl-CoA as the acetyl donor, and of ornithine by transacetylation between N(2)-acetylornithine and glutamate.</text>
</comment>
<dbReference type="PANTHER" id="PTHR23100:SF0">
    <property type="entry name" value="ARGININE BIOSYNTHESIS BIFUNCTIONAL PROTEIN ARGJ, MITOCHONDRIAL"/>
    <property type="match status" value="1"/>
</dbReference>
<feature type="binding site" evidence="10">
    <location>
        <position position="389"/>
    </location>
    <ligand>
        <name>substrate</name>
    </ligand>
</feature>
<dbReference type="OrthoDB" id="9804242at2"/>
<dbReference type="NCBIfam" id="NF003802">
    <property type="entry name" value="PRK05388.1"/>
    <property type="match status" value="1"/>
</dbReference>